<dbReference type="PIRSF" id="PIRSF017082">
    <property type="entry name" value="YflP"/>
    <property type="match status" value="1"/>
</dbReference>
<dbReference type="Pfam" id="PF03401">
    <property type="entry name" value="TctC"/>
    <property type="match status" value="1"/>
</dbReference>
<feature type="chain" id="PRO_5046288900" evidence="2">
    <location>
        <begin position="23"/>
        <end position="324"/>
    </location>
</feature>
<evidence type="ECO:0000256" key="1">
    <source>
        <dbReference type="ARBA" id="ARBA00006987"/>
    </source>
</evidence>
<evidence type="ECO:0000313" key="4">
    <source>
        <dbReference type="Proteomes" id="UP001056201"/>
    </source>
</evidence>
<dbReference type="PANTHER" id="PTHR42928:SF5">
    <property type="entry name" value="BLR1237 PROTEIN"/>
    <property type="match status" value="1"/>
</dbReference>
<dbReference type="Gene3D" id="3.40.190.150">
    <property type="entry name" value="Bordetella uptake gene, domain 1"/>
    <property type="match status" value="1"/>
</dbReference>
<dbReference type="InterPro" id="IPR042100">
    <property type="entry name" value="Bug_dom1"/>
</dbReference>
<keyword evidence="2" id="KW-0732">Signal</keyword>
<name>A0ABY4SET9_AQUTE</name>
<gene>
    <name evidence="3" type="ORF">MW290_29685</name>
</gene>
<dbReference type="EMBL" id="CP097636">
    <property type="protein sequence ID" value="URI09719.1"/>
    <property type="molecule type" value="Genomic_DNA"/>
</dbReference>
<feature type="signal peptide" evidence="2">
    <location>
        <begin position="1"/>
        <end position="22"/>
    </location>
</feature>
<protein>
    <submittedName>
        <fullName evidence="3">Tripartite tricarboxylate transporter substrate binding protein</fullName>
    </submittedName>
</protein>
<dbReference type="Gene3D" id="3.40.190.10">
    <property type="entry name" value="Periplasmic binding protein-like II"/>
    <property type="match status" value="1"/>
</dbReference>
<accession>A0ABY4SET9</accession>
<dbReference type="Proteomes" id="UP001056201">
    <property type="component" value="Chromosome 2"/>
</dbReference>
<dbReference type="InterPro" id="IPR005064">
    <property type="entry name" value="BUG"/>
</dbReference>
<reference evidence="3" key="1">
    <citation type="submission" date="2022-05" db="EMBL/GenBank/DDBJ databases">
        <title>An RpoN-dependent PEP-CTERM gene is involved in floc formation of an Aquincola tertiaricarbonis strain.</title>
        <authorList>
            <person name="Qiu D."/>
            <person name="Xia M."/>
        </authorList>
    </citation>
    <scope>NUCLEOTIDE SEQUENCE</scope>
    <source>
        <strain evidence="3">RN12</strain>
    </source>
</reference>
<sequence>MRRRLLMAGLAGLATLGGPLRAAAQAAAGKPIKIIVPFAPGGGNDVFARQLATQLTTLLGVQVLVDNRPGAGGTVGSDAAAKSPADGSTLLLGHTGTLAINPVLYPKLPYDARNAFVPVAPLASAPLVLVVPSVSPIRTLADLLARAKASPGKLAFASSGNGTGGHLAGELLEEVAGIKMLHVPYKGTAPALTDVLGGQVDLMFSVIPSALPHIDAGKLRAIGITGAHRSPRLPDVPTVAEGGLKGYESSLAYGLMAPRGTPEAVLKTLGQAVAKATESPALREAFKAEGAEPLAGSAADFQALMQAESDKWGRVIRQAGIKPE</sequence>
<dbReference type="SUPFAM" id="SSF53850">
    <property type="entry name" value="Periplasmic binding protein-like II"/>
    <property type="match status" value="1"/>
</dbReference>
<dbReference type="RefSeq" id="WP_250197942.1">
    <property type="nucleotide sequence ID" value="NZ_CP097636.1"/>
</dbReference>
<evidence type="ECO:0000256" key="2">
    <source>
        <dbReference type="SAM" id="SignalP"/>
    </source>
</evidence>
<organism evidence="3 4">
    <name type="scientific">Aquincola tertiaricarbonis</name>
    <dbReference type="NCBI Taxonomy" id="391953"/>
    <lineage>
        <taxon>Bacteria</taxon>
        <taxon>Pseudomonadati</taxon>
        <taxon>Pseudomonadota</taxon>
        <taxon>Betaproteobacteria</taxon>
        <taxon>Burkholderiales</taxon>
        <taxon>Sphaerotilaceae</taxon>
        <taxon>Aquincola</taxon>
    </lineage>
</organism>
<dbReference type="PANTHER" id="PTHR42928">
    <property type="entry name" value="TRICARBOXYLATE-BINDING PROTEIN"/>
    <property type="match status" value="1"/>
</dbReference>
<dbReference type="CDD" id="cd13578">
    <property type="entry name" value="PBP2_Bug27"/>
    <property type="match status" value="1"/>
</dbReference>
<evidence type="ECO:0000313" key="3">
    <source>
        <dbReference type="EMBL" id="URI09719.1"/>
    </source>
</evidence>
<proteinExistence type="inferred from homology"/>
<keyword evidence="4" id="KW-1185">Reference proteome</keyword>
<comment type="similarity">
    <text evidence="1">Belongs to the UPF0065 (bug) family.</text>
</comment>